<evidence type="ECO:0000256" key="2">
    <source>
        <dbReference type="SAM" id="MobiDB-lite"/>
    </source>
</evidence>
<dbReference type="Proteomes" id="UP000249757">
    <property type="component" value="Unassembled WGS sequence"/>
</dbReference>
<feature type="compositionally biased region" description="Polar residues" evidence="2">
    <location>
        <begin position="1236"/>
        <end position="1257"/>
    </location>
</feature>
<feature type="compositionally biased region" description="Basic and acidic residues" evidence="2">
    <location>
        <begin position="256"/>
        <end position="272"/>
    </location>
</feature>
<dbReference type="Pfam" id="PF07727">
    <property type="entry name" value="RVT_2"/>
    <property type="match status" value="1"/>
</dbReference>
<dbReference type="GO" id="GO:0005634">
    <property type="term" value="C:nucleus"/>
    <property type="evidence" value="ECO:0007669"/>
    <property type="project" value="UniProtKB-ARBA"/>
</dbReference>
<dbReference type="SUPFAM" id="SSF56672">
    <property type="entry name" value="DNA/RNA polymerases"/>
    <property type="match status" value="1"/>
</dbReference>
<dbReference type="InterPro" id="IPR057670">
    <property type="entry name" value="SH3_retrovirus"/>
</dbReference>
<protein>
    <submittedName>
        <fullName evidence="4">Pol protein</fullName>
    </submittedName>
</protein>
<keyword evidence="5" id="KW-1185">Reference proteome</keyword>
<dbReference type="InterPro" id="IPR043502">
    <property type="entry name" value="DNA/RNA_pol_sf"/>
</dbReference>
<evidence type="ECO:0000313" key="5">
    <source>
        <dbReference type="Proteomes" id="UP000249757"/>
    </source>
</evidence>
<feature type="region of interest" description="Disordered" evidence="2">
    <location>
        <begin position="1390"/>
        <end position="1409"/>
    </location>
</feature>
<dbReference type="CDD" id="cd09272">
    <property type="entry name" value="RNase_HI_RT_Ty1"/>
    <property type="match status" value="1"/>
</dbReference>
<dbReference type="InterPro" id="IPR012337">
    <property type="entry name" value="RNaseH-like_sf"/>
</dbReference>
<proteinExistence type="predicted"/>
<dbReference type="PROSITE" id="PS50994">
    <property type="entry name" value="INTEGRASE"/>
    <property type="match status" value="1"/>
</dbReference>
<feature type="region of interest" description="Disordered" evidence="2">
    <location>
        <begin position="596"/>
        <end position="627"/>
    </location>
</feature>
<dbReference type="PANTHER" id="PTHR11439">
    <property type="entry name" value="GAG-POL-RELATED RETROTRANSPOSON"/>
    <property type="match status" value="1"/>
</dbReference>
<dbReference type="InterPro" id="IPR001584">
    <property type="entry name" value="Integrase_cat-core"/>
</dbReference>
<feature type="region of interest" description="Disordered" evidence="2">
    <location>
        <begin position="309"/>
        <end position="384"/>
    </location>
</feature>
<feature type="compositionally biased region" description="Basic and acidic residues" evidence="2">
    <location>
        <begin position="1307"/>
        <end position="1317"/>
    </location>
</feature>
<dbReference type="InterPro" id="IPR013103">
    <property type="entry name" value="RVT_2"/>
</dbReference>
<dbReference type="EMBL" id="NRDI02000022">
    <property type="protein sequence ID" value="KAI1508957.1"/>
    <property type="molecule type" value="Genomic_DNA"/>
</dbReference>
<feature type="compositionally biased region" description="Low complexity" evidence="2">
    <location>
        <begin position="360"/>
        <end position="384"/>
    </location>
</feature>
<dbReference type="PANTHER" id="PTHR11439:SF438">
    <property type="entry name" value="REVERSE TRANSCRIPTASE TY1_COPIA-TYPE DOMAIN-CONTAINING PROTEIN"/>
    <property type="match status" value="1"/>
</dbReference>
<feature type="region of interest" description="Disordered" evidence="2">
    <location>
        <begin position="249"/>
        <end position="284"/>
    </location>
</feature>
<sequence>MGSDDRYDKEPKIPKLTKENHEKWFRNNKLKLKGKGIFYTIEVTKHAYAWIARHGAGTSTSTANTSQDPAGTVNPTEQASVLGLTSDFERLGGTWNAEKAKEYDKDEAKALFYITNSLLDDDDALADEYETASALWTALKVKYSKTDQLTANNIMTKLQNFTWKDEKDVDYTWAKLKEYRRKIIAAKPAAKGLYNDEALLQIMLRALPESYGSVIDYLDVQTSLTVDEKIAALRTKELRLNDTAEHANVAFPKYRHPNDHRSSDSSMRDRPRSTSPELGPSTGCLHCKGEHWARDCKYKGEIQEFGRKLREKDERAERRAAKSKRPSRNENKKRSDKPVKPTVKTTSRRKHGYAAKNQDSDSGTDNGSSGTDSETSHESTSVETECSADWTPWFSAKRRYATIKGVWQYCDPDSTAESPPPVEEPSDEDSAEKWKIWEIKSRRQESIQKAIGEVNLEILRTVATTHVHLINGAEHDDPRSQLTTLRKHFKVTDQQRRLELATRYSDIQKKPKNQSVQAWLDEYSQVTSQCAQEKMPEMTETRSQWRFIHAVRDSGDEAWAQAQFLAMEQGEANALWPTPTLQDLIGRYRRTAPTVQNTTKTLGSFTSSLSITEPKPTGEPKKHPRGEPRQCVCGLHLSVLDCYTLNQQAKGRREDFKPNSKALSQLVKAFRNKDTLKKAKKAYKDAGIQWTFDVEKAKAELAKRKNSASRQAYQAETSSDCSSDGYASNAAYFSQPLQSNAASSLHDRSLQNRWVMDPGSNVHICNKIGANWKQTKLPSPQDKVQAGCNSHRVQAWGEVTLDVRRGNETASITLKKVAYIPGFIANIFSLSCCKKIHFNSKTNKLFKEDESQVFSDLERVRGHWFLNAQDAGQPFQAMATDSTHAKSPQVVTAMQAHRVLGHLSYQAIEHLKDSTTGLRVGTNGRGDQWTDACTSCIKGKMKEDVSRRPRADKSCRPFYRIIVDIIQLQKHGEACYNGDVWALHAVCEYTKLHEICTLKDRQKATVVPAITRLINKIERVYGYQVAIVFMDGDVGYGRAEANSGSSAREVLTTAGIKVETRSPDTPAQLGGAERAGASIVTVARVLRIHAGLPKTLANELVCTAARLLNITPTKSIDWRTPHEMVTGVRPDLSRLHAIGSRGFVLNKHLPRGDKLEDRTFEGFLLGYDASNIYRVWLPATNRVIRVRDVRFIDELYKDKPSTLPARPHVIETTHIPEEEYDGDTIVVAQPITQRQATVTSSPLQKQIHQLPSPTITARGTPDPRDTPDPWETPHPPNSPDLVEQQLFQESSASRASQHTTPGGWNFDETHDHDRDTIRVAVPTRELDTHQPYVPDRYQNNAPQRRDPDLSQDNIVTGKRRRQAHFIEASPSTKYYAFAAAIQQSYEATSLASGPRIKRDPTRVHHDDLPPPPRHWKELKQHPHGKQFEAAAHTEFNNCWNKGTFARPDITVSYIDDAVPLMWVFTYKFDEDGYLLKYKARLVVRGDLQEQYGDTYAATLAARLFRALMALACAFNLKAMQYDVPNAFLNAILDRTLYVRTPDGFQDKYGRTLRLLRALYGLKEAPRLWAIHFQESLQKLGLQPVQGFPCLWMNTRVILFFYVDDIIILYHPNYQKDFNKLEQQLIKLYNLRQIGEVKWFLGIRVERVLASRQLYLVQDAFIDKVCTEFDLIRADERYPSTPLSSTSSLALYDGISEPSNTKTYQRLVGNLAYIEVMTRPDVAHAHSVLARFLTNPGPIHLSEIKHVWQYLYGTRYLAISARGGEPTQTYATKIDATTPIFFGAADASFGDDVETRRSSAGYVFMLYGMPIDWKATVLRSVTRSTTEAELYALSAAGVESQYWDRFCRNIGFTLYTKKALWCDNAQTVRLVEGDADRIQTKLRHVDIHQMWLRQEVDSGRITVEWKPTADMPADGFTKLLPRQKHENFIRQLGLKDIRHLIVKDIPCPVPPV</sequence>
<feature type="region of interest" description="Disordered" evidence="2">
    <location>
        <begin position="1236"/>
        <end position="1351"/>
    </location>
</feature>
<feature type="compositionally biased region" description="Basic and acidic residues" evidence="2">
    <location>
        <begin position="616"/>
        <end position="627"/>
    </location>
</feature>
<dbReference type="Pfam" id="PF14223">
    <property type="entry name" value="Retrotran_gag_2"/>
    <property type="match status" value="1"/>
</dbReference>
<dbReference type="Gene3D" id="3.30.420.10">
    <property type="entry name" value="Ribonuclease H-like superfamily/Ribonuclease H"/>
    <property type="match status" value="1"/>
</dbReference>
<feature type="compositionally biased region" description="Polar residues" evidence="2">
    <location>
        <begin position="708"/>
        <end position="724"/>
    </location>
</feature>
<keyword evidence="1" id="KW-0694">RNA-binding</keyword>
<dbReference type="GO" id="GO:0004190">
    <property type="term" value="F:aspartic-type endopeptidase activity"/>
    <property type="evidence" value="ECO:0007669"/>
    <property type="project" value="UniProtKB-KW"/>
</dbReference>
<feature type="domain" description="Integrase catalytic" evidence="3">
    <location>
        <begin position="953"/>
        <end position="1129"/>
    </location>
</feature>
<feature type="compositionally biased region" description="Basic and acidic residues" evidence="2">
    <location>
        <begin position="327"/>
        <end position="339"/>
    </location>
</feature>
<feature type="compositionally biased region" description="Basic and acidic residues" evidence="2">
    <location>
        <begin position="1396"/>
        <end position="1409"/>
    </location>
</feature>
<feature type="compositionally biased region" description="Polar residues" evidence="2">
    <location>
        <begin position="596"/>
        <end position="611"/>
    </location>
</feature>
<organism evidence="4 5">
    <name type="scientific">Pyrenophora tritici-repentis</name>
    <dbReference type="NCBI Taxonomy" id="45151"/>
    <lineage>
        <taxon>Eukaryota</taxon>
        <taxon>Fungi</taxon>
        <taxon>Dikarya</taxon>
        <taxon>Ascomycota</taxon>
        <taxon>Pezizomycotina</taxon>
        <taxon>Dothideomycetes</taxon>
        <taxon>Pleosporomycetidae</taxon>
        <taxon>Pleosporales</taxon>
        <taxon>Pleosporineae</taxon>
        <taxon>Pleosporaceae</taxon>
        <taxon>Pyrenophora</taxon>
    </lineage>
</organism>
<dbReference type="GO" id="GO:0003723">
    <property type="term" value="F:RNA binding"/>
    <property type="evidence" value="ECO:0007669"/>
    <property type="project" value="UniProtKB-KW"/>
</dbReference>
<comment type="caution">
    <text evidence="4">The sequence shown here is derived from an EMBL/GenBank/DDBJ whole genome shotgun (WGS) entry which is preliminary data.</text>
</comment>
<dbReference type="Pfam" id="PF25597">
    <property type="entry name" value="SH3_retrovirus"/>
    <property type="match status" value="1"/>
</dbReference>
<gene>
    <name evidence="4" type="ORF">Ptr86124_011913</name>
</gene>
<feature type="region of interest" description="Disordered" evidence="2">
    <location>
        <begin position="703"/>
        <end position="724"/>
    </location>
</feature>
<accession>A0A922N4R0</accession>
<evidence type="ECO:0000256" key="1">
    <source>
        <dbReference type="ARBA" id="ARBA00022884"/>
    </source>
</evidence>
<feature type="region of interest" description="Disordered" evidence="2">
    <location>
        <begin position="412"/>
        <end position="431"/>
    </location>
</feature>
<evidence type="ECO:0000259" key="3">
    <source>
        <dbReference type="PROSITE" id="PS50994"/>
    </source>
</evidence>
<feature type="compositionally biased region" description="Basic and acidic residues" evidence="2">
    <location>
        <begin position="309"/>
        <end position="320"/>
    </location>
</feature>
<name>A0A922N4R0_9PLEO</name>
<evidence type="ECO:0000313" key="4">
    <source>
        <dbReference type="EMBL" id="KAI1508957.1"/>
    </source>
</evidence>
<reference evidence="5" key="1">
    <citation type="journal article" date="2022" name="Microb. Genom.">
        <title>A global pangenome for the wheat fungal pathogen Pyrenophora tritici-repentis and prediction of effector protein structural homology.</title>
        <authorList>
            <person name="Moolhuijzen P.M."/>
            <person name="See P.T."/>
            <person name="Shi G."/>
            <person name="Powell H.R."/>
            <person name="Cockram J."/>
            <person name="Jorgensen L.N."/>
            <person name="Benslimane H."/>
            <person name="Strelkov S.E."/>
            <person name="Turner J."/>
            <person name="Liu Z."/>
            <person name="Moffat C.S."/>
        </authorList>
    </citation>
    <scope>NUCLEOTIDE SEQUENCE [LARGE SCALE GENOMIC DNA]</scope>
</reference>
<feature type="compositionally biased region" description="Polar residues" evidence="2">
    <location>
        <begin position="1285"/>
        <end position="1302"/>
    </location>
</feature>
<dbReference type="SUPFAM" id="SSF53098">
    <property type="entry name" value="Ribonuclease H-like"/>
    <property type="match status" value="1"/>
</dbReference>
<dbReference type="InterPro" id="IPR036397">
    <property type="entry name" value="RNaseH_sf"/>
</dbReference>
<dbReference type="GO" id="GO:0015074">
    <property type="term" value="P:DNA integration"/>
    <property type="evidence" value="ECO:0007669"/>
    <property type="project" value="InterPro"/>
</dbReference>